<accession>A0A0F9I2A1</accession>
<evidence type="ECO:0000313" key="2">
    <source>
        <dbReference type="EMBL" id="KKM21647.1"/>
    </source>
</evidence>
<dbReference type="EMBL" id="LAZR01013507">
    <property type="protein sequence ID" value="KKM21647.1"/>
    <property type="molecule type" value="Genomic_DNA"/>
</dbReference>
<comment type="caution">
    <text evidence="2">The sequence shown here is derived from an EMBL/GenBank/DDBJ whole genome shotgun (WGS) entry which is preliminary data.</text>
</comment>
<evidence type="ECO:0000256" key="1">
    <source>
        <dbReference type="SAM" id="MobiDB-lite"/>
    </source>
</evidence>
<protein>
    <recommendedName>
        <fullName evidence="3">Portal protein</fullName>
    </recommendedName>
</protein>
<name>A0A0F9I2A1_9ZZZZ</name>
<feature type="compositionally biased region" description="Basic and acidic residues" evidence="1">
    <location>
        <begin position="774"/>
        <end position="791"/>
    </location>
</feature>
<feature type="region of interest" description="Disordered" evidence="1">
    <location>
        <begin position="718"/>
        <end position="791"/>
    </location>
</feature>
<sequence length="791" mass="89019">MVAGAPRGHEMTKEELQGIMSSEIRVSVGQEDGRISAERRENMEFYLGEPLGNEQEGRSQVVSTDVQDVIESTMPEMMEVFASGDEVVEYEPVGGEDEAIAEQATDYANHIIMKDNDGFGLIHDWIKDALLQKQGILKSWWDKTPVIMMETKSGLNALALDVLQKTPDVEVIEFDDDDVDPETGERMFAVKIKKTADSGRVRIEGVPPEQFLISRRARSLDTSPFTCHRKRITISDMYDEGYDKDEIDRMPASDDEDLNEEHQARFDNDEWPFTDQSLDPAMREVWLYECYMKLDWTGDGHASIHKVTCAGSTYHVLKDPNTKKWATEVDDHPFSAITPVRMPHKFFGRALADLVKDIQVIKTTIQRQILDNMYQINNARTEIAESHTTLQTVEDWLNNRVGGVVRTKMPGGIIPIQTTPIIDTAFPMMEYWDNVMEKRTGINQGNPGLDVSNNALNDTLGGVEKLLAQSAKRKLLMARVIAETGFKDLFKKILRIITNHQEKARVIRLRGKWVEIDPRSWNRDMDVTVNVGLGHGTKEQQIQADMSMLQMMERAIQLGAATGKPIISPENVYKVWKRFAHNMGWKRADDVVTDPESPEGQQLAQMAQQQKGPDPKMMEAQVRVKMLEMKTQADIQSDQATAQAEVQKDHAMAAAEAQKDQAMAQADADREGMRVQTDRDKTAAEVEIAKFKAEEEMAIKRWEAEQRIDIEQGKAEAHAEIARSQSEQAVGMKEREFTAGQKVKKTNGTAKPNGKSEPAPVVHVHTGSKSRTVTVERGKDGKLTGAKINDD</sequence>
<dbReference type="AlphaFoldDB" id="A0A0F9I2A1"/>
<dbReference type="Pfam" id="PF23899">
    <property type="entry name" value="SU10_portal"/>
    <property type="match status" value="1"/>
</dbReference>
<reference evidence="2" key="1">
    <citation type="journal article" date="2015" name="Nature">
        <title>Complex archaea that bridge the gap between prokaryotes and eukaryotes.</title>
        <authorList>
            <person name="Spang A."/>
            <person name="Saw J.H."/>
            <person name="Jorgensen S.L."/>
            <person name="Zaremba-Niedzwiedzka K."/>
            <person name="Martijn J."/>
            <person name="Lind A.E."/>
            <person name="van Eijk R."/>
            <person name="Schleper C."/>
            <person name="Guy L."/>
            <person name="Ettema T.J."/>
        </authorList>
    </citation>
    <scope>NUCLEOTIDE SEQUENCE</scope>
</reference>
<organism evidence="2">
    <name type="scientific">marine sediment metagenome</name>
    <dbReference type="NCBI Taxonomy" id="412755"/>
    <lineage>
        <taxon>unclassified sequences</taxon>
        <taxon>metagenomes</taxon>
        <taxon>ecological metagenomes</taxon>
    </lineage>
</organism>
<dbReference type="InterPro" id="IPR056909">
    <property type="entry name" value="SU10_portal"/>
</dbReference>
<proteinExistence type="predicted"/>
<evidence type="ECO:0008006" key="3">
    <source>
        <dbReference type="Google" id="ProtNLM"/>
    </source>
</evidence>
<gene>
    <name evidence="2" type="ORF">LCGC14_1633330</name>
</gene>